<evidence type="ECO:0000313" key="1">
    <source>
        <dbReference type="EMBL" id="KAI3669385.1"/>
    </source>
</evidence>
<sequence>MITSLNLRRISCPSVNYENGQRFSGNAITLNLCRRRLHNWCLASLFANSSNSSSFEPSVASSTIFTSSIGSPPPITPLSQWNLTQRHILVLNFIACAVSL</sequence>
<accession>A0ACB8XMZ0</accession>
<protein>
    <submittedName>
        <fullName evidence="1">Uncharacterized protein</fullName>
    </submittedName>
</protein>
<reference evidence="2" key="1">
    <citation type="journal article" date="2022" name="Mol. Ecol. Resour.">
        <title>The genomes of chicory, endive, great burdock and yacon provide insights into Asteraceae palaeo-polyploidization history and plant inulin production.</title>
        <authorList>
            <person name="Fan W."/>
            <person name="Wang S."/>
            <person name="Wang H."/>
            <person name="Wang A."/>
            <person name="Jiang F."/>
            <person name="Liu H."/>
            <person name="Zhao H."/>
            <person name="Xu D."/>
            <person name="Zhang Y."/>
        </authorList>
    </citation>
    <scope>NUCLEOTIDE SEQUENCE [LARGE SCALE GENOMIC DNA]</scope>
    <source>
        <strain evidence="2">cv. Niubang</strain>
    </source>
</reference>
<organism evidence="1 2">
    <name type="scientific">Arctium lappa</name>
    <name type="common">Greater burdock</name>
    <name type="synonym">Lappa major</name>
    <dbReference type="NCBI Taxonomy" id="4217"/>
    <lineage>
        <taxon>Eukaryota</taxon>
        <taxon>Viridiplantae</taxon>
        <taxon>Streptophyta</taxon>
        <taxon>Embryophyta</taxon>
        <taxon>Tracheophyta</taxon>
        <taxon>Spermatophyta</taxon>
        <taxon>Magnoliopsida</taxon>
        <taxon>eudicotyledons</taxon>
        <taxon>Gunneridae</taxon>
        <taxon>Pentapetalae</taxon>
        <taxon>asterids</taxon>
        <taxon>campanulids</taxon>
        <taxon>Asterales</taxon>
        <taxon>Asteraceae</taxon>
        <taxon>Carduoideae</taxon>
        <taxon>Cardueae</taxon>
        <taxon>Arctiinae</taxon>
        <taxon>Arctium</taxon>
    </lineage>
</organism>
<dbReference type="Proteomes" id="UP001055879">
    <property type="component" value="Linkage Group LG16"/>
</dbReference>
<comment type="caution">
    <text evidence="1">The sequence shown here is derived from an EMBL/GenBank/DDBJ whole genome shotgun (WGS) entry which is preliminary data.</text>
</comment>
<proteinExistence type="predicted"/>
<name>A0ACB8XMZ0_ARCLA</name>
<evidence type="ECO:0000313" key="2">
    <source>
        <dbReference type="Proteomes" id="UP001055879"/>
    </source>
</evidence>
<reference evidence="1 2" key="2">
    <citation type="journal article" date="2022" name="Mol. Ecol. Resour.">
        <title>The genomes of chicory, endive, great burdock and yacon provide insights into Asteraceae paleo-polyploidization history and plant inulin production.</title>
        <authorList>
            <person name="Fan W."/>
            <person name="Wang S."/>
            <person name="Wang H."/>
            <person name="Wang A."/>
            <person name="Jiang F."/>
            <person name="Liu H."/>
            <person name="Zhao H."/>
            <person name="Xu D."/>
            <person name="Zhang Y."/>
        </authorList>
    </citation>
    <scope>NUCLEOTIDE SEQUENCE [LARGE SCALE GENOMIC DNA]</scope>
    <source>
        <strain evidence="2">cv. Niubang</strain>
    </source>
</reference>
<keyword evidence="2" id="KW-1185">Reference proteome</keyword>
<dbReference type="EMBL" id="CM042062">
    <property type="protein sequence ID" value="KAI3669385.1"/>
    <property type="molecule type" value="Genomic_DNA"/>
</dbReference>
<gene>
    <name evidence="1" type="ORF">L6452_40620</name>
</gene>